<comment type="pathway">
    <text evidence="2 6">Cofactor biosynthesis; molybdopterin biosynthesis.</text>
</comment>
<dbReference type="STRING" id="1977882.B9T28_08260"/>
<comment type="cofactor">
    <cofactor evidence="6">
        <name>Mg(2+)</name>
        <dbReference type="ChEBI" id="CHEBI:18420"/>
    </cofactor>
</comment>
<comment type="catalytic activity">
    <reaction evidence="5">
        <text>adenylyl-molybdopterin + molybdate = Mo-molybdopterin + AMP + H(+)</text>
        <dbReference type="Rhea" id="RHEA:35047"/>
        <dbReference type="ChEBI" id="CHEBI:15378"/>
        <dbReference type="ChEBI" id="CHEBI:36264"/>
        <dbReference type="ChEBI" id="CHEBI:62727"/>
        <dbReference type="ChEBI" id="CHEBI:71302"/>
        <dbReference type="ChEBI" id="CHEBI:456215"/>
        <dbReference type="EC" id="2.10.1.1"/>
    </reaction>
</comment>
<dbReference type="GO" id="GO:0006777">
    <property type="term" value="P:Mo-molybdopterin cofactor biosynthetic process"/>
    <property type="evidence" value="ECO:0007669"/>
    <property type="project" value="UniProtKB-UniRule"/>
</dbReference>
<dbReference type="CDD" id="cd00887">
    <property type="entry name" value="MoeA"/>
    <property type="match status" value="1"/>
</dbReference>
<evidence type="ECO:0000313" key="9">
    <source>
        <dbReference type="Proteomes" id="UP000242765"/>
    </source>
</evidence>
<dbReference type="InterPro" id="IPR005111">
    <property type="entry name" value="MoeA_C_domain_IV"/>
</dbReference>
<dbReference type="SUPFAM" id="SSF63882">
    <property type="entry name" value="MoeA N-terminal region -like"/>
    <property type="match status" value="1"/>
</dbReference>
<dbReference type="GO" id="GO:0046872">
    <property type="term" value="F:metal ion binding"/>
    <property type="evidence" value="ECO:0007669"/>
    <property type="project" value="UniProtKB-UniRule"/>
</dbReference>
<dbReference type="InterPro" id="IPR038987">
    <property type="entry name" value="MoeA-like"/>
</dbReference>
<dbReference type="Gene3D" id="2.40.340.10">
    <property type="entry name" value="MoeA, C-terminal, domain IV"/>
    <property type="match status" value="1"/>
</dbReference>
<name>A0A1Y3CHR0_9GAMM</name>
<dbReference type="EMBL" id="NEGB01000004">
    <property type="protein sequence ID" value="OTG65451.1"/>
    <property type="molecule type" value="Genomic_DNA"/>
</dbReference>
<sequence length="433" mass="46746">MSESINEIISFQAESATHSGCGTESGLISIDQALALILEKIQPLGTETLALNAVLNCYLAEDIFSAIQLPLFSQSAVDGYALNSADPLENHLEDVIQAHSQFTLIGEIRAGQSAELTLQAGQALRIFTGAEIPQGTTTVARQEIVQIINAESIEITEHLKIHADIRDAGEEITVGQLLAQAGQQLSVGAIASLSMAGVQQVQVYQYPKIAVVITGDEVAKSSSDFEAGKIFDANAPLIQAWFQQQNQKVDIFHVADTAEVVNSLLGDLNQKYDLILTTGGVSVGDYDFIRPVALDLGFQQIFWKVKQKPGKPMLFAEFIRTDGSVCSLLGLPGNPAAVYVGMHIYTQTILNALQGHRHIPNGFKAALTHDLKADARERILRMSVSFTQATLKVSSLSNQQSHMLINLMHANALVRIPAGEKICAGQVVDGFFI</sequence>
<dbReference type="GO" id="GO:0005829">
    <property type="term" value="C:cytosol"/>
    <property type="evidence" value="ECO:0007669"/>
    <property type="project" value="TreeGrafter"/>
</dbReference>
<gene>
    <name evidence="8" type="ORF">B9T28_08260</name>
</gene>
<evidence type="ECO:0000256" key="2">
    <source>
        <dbReference type="ARBA" id="ARBA00005046"/>
    </source>
</evidence>
<dbReference type="InterPro" id="IPR036135">
    <property type="entry name" value="MoeA_linker/N_sf"/>
</dbReference>
<dbReference type="PANTHER" id="PTHR10192">
    <property type="entry name" value="MOLYBDOPTERIN BIOSYNTHESIS PROTEIN"/>
    <property type="match status" value="1"/>
</dbReference>
<keyword evidence="6 8" id="KW-0808">Transferase</keyword>
<dbReference type="AlphaFoldDB" id="A0A1Y3CHR0"/>
<evidence type="ECO:0000256" key="5">
    <source>
        <dbReference type="ARBA" id="ARBA00047317"/>
    </source>
</evidence>
<dbReference type="SUPFAM" id="SSF53218">
    <property type="entry name" value="Molybdenum cofactor biosynthesis proteins"/>
    <property type="match status" value="1"/>
</dbReference>
<keyword evidence="9" id="KW-1185">Reference proteome</keyword>
<dbReference type="RefSeq" id="WP_086203514.1">
    <property type="nucleotide sequence ID" value="NZ_NEGB01000004.1"/>
</dbReference>
<dbReference type="PANTHER" id="PTHR10192:SF5">
    <property type="entry name" value="GEPHYRIN"/>
    <property type="match status" value="1"/>
</dbReference>
<evidence type="ECO:0000313" key="8">
    <source>
        <dbReference type="EMBL" id="OTG65451.1"/>
    </source>
</evidence>
<reference evidence="8 9" key="1">
    <citation type="submission" date="2017-04" db="EMBL/GenBank/DDBJ databases">
        <title>High diversity of culturable Acinetobacter species in natural soil and water ecosystems.</title>
        <authorList>
            <person name="Nemec A."/>
            <person name="Radolfova-Krizova L."/>
        </authorList>
    </citation>
    <scope>NUCLEOTIDE SEQUENCE [LARGE SCALE GENOMIC DNA]</scope>
    <source>
        <strain evidence="8 9">ANC 4999</strain>
    </source>
</reference>
<dbReference type="SUPFAM" id="SSF63867">
    <property type="entry name" value="MoeA C-terminal domain-like"/>
    <property type="match status" value="1"/>
</dbReference>
<dbReference type="OrthoDB" id="9804758at2"/>
<dbReference type="Proteomes" id="UP000242765">
    <property type="component" value="Unassembled WGS sequence"/>
</dbReference>
<organism evidence="8 9">
    <name type="scientific">Acinetobacter silvestris</name>
    <dbReference type="NCBI Taxonomy" id="1977882"/>
    <lineage>
        <taxon>Bacteria</taxon>
        <taxon>Pseudomonadati</taxon>
        <taxon>Pseudomonadota</taxon>
        <taxon>Gammaproteobacteria</taxon>
        <taxon>Moraxellales</taxon>
        <taxon>Moraxellaceae</taxon>
        <taxon>Acinetobacter</taxon>
    </lineage>
</organism>
<dbReference type="InterPro" id="IPR005110">
    <property type="entry name" value="MoeA_linker/N"/>
</dbReference>
<keyword evidence="4 6" id="KW-0501">Molybdenum cofactor biosynthesis</keyword>
<dbReference type="Pfam" id="PF03453">
    <property type="entry name" value="MoeA_N"/>
    <property type="match status" value="1"/>
</dbReference>
<comment type="caution">
    <text evidence="8">The sequence shown here is derived from an EMBL/GenBank/DDBJ whole genome shotgun (WGS) entry which is preliminary data.</text>
</comment>
<proteinExistence type="inferred from homology"/>
<dbReference type="Pfam" id="PF03454">
    <property type="entry name" value="MoeA_C"/>
    <property type="match status" value="1"/>
</dbReference>
<evidence type="ECO:0000256" key="3">
    <source>
        <dbReference type="ARBA" id="ARBA00010763"/>
    </source>
</evidence>
<comment type="function">
    <text evidence="1 6">Catalyzes the insertion of molybdate into adenylated molybdopterin with the concomitant release of AMP.</text>
</comment>
<dbReference type="InterPro" id="IPR036688">
    <property type="entry name" value="MoeA_C_domain_IV_sf"/>
</dbReference>
<dbReference type="Gene3D" id="3.90.105.10">
    <property type="entry name" value="Molybdopterin biosynthesis moea protein, domain 2"/>
    <property type="match status" value="1"/>
</dbReference>
<evidence type="ECO:0000256" key="6">
    <source>
        <dbReference type="RuleBase" id="RU365090"/>
    </source>
</evidence>
<comment type="similarity">
    <text evidence="3 6">Belongs to the MoeA family.</text>
</comment>
<dbReference type="InterPro" id="IPR036425">
    <property type="entry name" value="MoaB/Mog-like_dom_sf"/>
</dbReference>
<protein>
    <recommendedName>
        <fullName evidence="6">Molybdopterin molybdenumtransferase</fullName>
        <ecNumber evidence="6">2.10.1.1</ecNumber>
    </recommendedName>
</protein>
<keyword evidence="6" id="KW-0479">Metal-binding</keyword>
<evidence type="ECO:0000256" key="1">
    <source>
        <dbReference type="ARBA" id="ARBA00002901"/>
    </source>
</evidence>
<keyword evidence="6" id="KW-0460">Magnesium</keyword>
<dbReference type="EC" id="2.10.1.1" evidence="6"/>
<accession>A0A1Y3CHR0</accession>
<dbReference type="InterPro" id="IPR001453">
    <property type="entry name" value="MoaB/Mog_dom"/>
</dbReference>
<dbReference type="SMART" id="SM00852">
    <property type="entry name" value="MoCF_biosynth"/>
    <property type="match status" value="1"/>
</dbReference>
<dbReference type="GO" id="GO:0061599">
    <property type="term" value="F:molybdopterin molybdotransferase activity"/>
    <property type="evidence" value="ECO:0007669"/>
    <property type="project" value="UniProtKB-UniRule"/>
</dbReference>
<keyword evidence="6" id="KW-0500">Molybdenum</keyword>
<feature type="domain" description="MoaB/Mog" evidence="7">
    <location>
        <begin position="210"/>
        <end position="352"/>
    </location>
</feature>
<dbReference type="Pfam" id="PF00994">
    <property type="entry name" value="MoCF_biosynth"/>
    <property type="match status" value="1"/>
</dbReference>
<evidence type="ECO:0000259" key="7">
    <source>
        <dbReference type="SMART" id="SM00852"/>
    </source>
</evidence>
<dbReference type="Gene3D" id="3.40.980.10">
    <property type="entry name" value="MoaB/Mog-like domain"/>
    <property type="match status" value="1"/>
</dbReference>
<dbReference type="UniPathway" id="UPA00344"/>
<dbReference type="Gene3D" id="2.170.190.11">
    <property type="entry name" value="Molybdopterin biosynthesis moea protein, domain 3"/>
    <property type="match status" value="1"/>
</dbReference>
<evidence type="ECO:0000256" key="4">
    <source>
        <dbReference type="ARBA" id="ARBA00023150"/>
    </source>
</evidence>